<dbReference type="SUPFAM" id="SSF50156">
    <property type="entry name" value="PDZ domain-like"/>
    <property type="match status" value="1"/>
</dbReference>
<dbReference type="PANTHER" id="PTHR14191:SF27">
    <property type="entry name" value="MICROTUBULE ASSOCIATED SERINE_THREONINE KINASE FAMILY MEMBER 4"/>
    <property type="match status" value="1"/>
</dbReference>
<feature type="compositionally biased region" description="Basic residues" evidence="2">
    <location>
        <begin position="108"/>
        <end position="121"/>
    </location>
</feature>
<name>A0AAD9EQS8_DISEL</name>
<dbReference type="EMBL" id="JASDAP010000027">
    <property type="protein sequence ID" value="KAK1877998.1"/>
    <property type="molecule type" value="Genomic_DNA"/>
</dbReference>
<evidence type="ECO:0000313" key="4">
    <source>
        <dbReference type="EMBL" id="KAK1877998.1"/>
    </source>
</evidence>
<evidence type="ECO:0000313" key="5">
    <source>
        <dbReference type="Proteomes" id="UP001228049"/>
    </source>
</evidence>
<proteinExistence type="predicted"/>
<keyword evidence="1" id="KW-0677">Repeat</keyword>
<dbReference type="Gene3D" id="2.30.42.10">
    <property type="match status" value="1"/>
</dbReference>
<keyword evidence="4" id="KW-0418">Kinase</keyword>
<dbReference type="GO" id="GO:0016301">
    <property type="term" value="F:kinase activity"/>
    <property type="evidence" value="ECO:0007669"/>
    <property type="project" value="UniProtKB-KW"/>
</dbReference>
<accession>A0AAD9EQS8</accession>
<feature type="compositionally biased region" description="Polar residues" evidence="2">
    <location>
        <begin position="169"/>
        <end position="187"/>
    </location>
</feature>
<feature type="domain" description="PDZ" evidence="3">
    <location>
        <begin position="8"/>
        <end position="96"/>
    </location>
</feature>
<reference evidence="4" key="1">
    <citation type="submission" date="2023-04" db="EMBL/GenBank/DDBJ databases">
        <title>Chromosome-level genome of Chaenocephalus aceratus.</title>
        <authorList>
            <person name="Park H."/>
        </authorList>
    </citation>
    <scope>NUCLEOTIDE SEQUENCE</scope>
    <source>
        <strain evidence="4">DE</strain>
        <tissue evidence="4">Muscle</tissue>
    </source>
</reference>
<dbReference type="GO" id="GO:0072659">
    <property type="term" value="P:protein localization to plasma membrane"/>
    <property type="evidence" value="ECO:0007669"/>
    <property type="project" value="TreeGrafter"/>
</dbReference>
<dbReference type="GO" id="GO:0005102">
    <property type="term" value="F:signaling receptor binding"/>
    <property type="evidence" value="ECO:0007669"/>
    <property type="project" value="TreeGrafter"/>
</dbReference>
<gene>
    <name evidence="4" type="ORF">KUDE01_003306</name>
</gene>
<keyword evidence="4" id="KW-0808">Transferase</keyword>
<feature type="compositionally biased region" description="Basic and acidic residues" evidence="2">
    <location>
        <begin position="122"/>
        <end position="131"/>
    </location>
</feature>
<comment type="caution">
    <text evidence="4">The sequence shown here is derived from an EMBL/GenBank/DDBJ whole genome shotgun (WGS) entry which is preliminary data.</text>
</comment>
<organism evidence="4 5">
    <name type="scientific">Dissostichus eleginoides</name>
    <name type="common">Patagonian toothfish</name>
    <name type="synonym">Dissostichus amissus</name>
    <dbReference type="NCBI Taxonomy" id="100907"/>
    <lineage>
        <taxon>Eukaryota</taxon>
        <taxon>Metazoa</taxon>
        <taxon>Chordata</taxon>
        <taxon>Craniata</taxon>
        <taxon>Vertebrata</taxon>
        <taxon>Euteleostomi</taxon>
        <taxon>Actinopterygii</taxon>
        <taxon>Neopterygii</taxon>
        <taxon>Teleostei</taxon>
        <taxon>Neoteleostei</taxon>
        <taxon>Acanthomorphata</taxon>
        <taxon>Eupercaria</taxon>
        <taxon>Perciformes</taxon>
        <taxon>Notothenioidei</taxon>
        <taxon>Nototheniidae</taxon>
        <taxon>Dissostichus</taxon>
    </lineage>
</organism>
<dbReference type="FunFam" id="2.30.42.10:FF:000008">
    <property type="entry name" value="microtubule-associated serine/threonine-protein kinase 4 isoform X2"/>
    <property type="match status" value="1"/>
</dbReference>
<dbReference type="GO" id="GO:0043495">
    <property type="term" value="F:protein-membrane adaptor activity"/>
    <property type="evidence" value="ECO:0007669"/>
    <property type="project" value="TreeGrafter"/>
</dbReference>
<dbReference type="InterPro" id="IPR051067">
    <property type="entry name" value="NHER"/>
</dbReference>
<sequence>MVNVQHSPIIIHRAGKKYGFTLRAIRVYMGDSDVFSVHHIVWHVEDGGPAQEAGLSAGDLITHVNGESVHGLVHTEVVELILKSGSKVTVTTTPFENTSIKLGPARKSSYKSKMARRSKRTGTKEGQEKKRSSLFRKITKQSNLLHTSRSLSSLNRSLSSGDSLPGSPTHSLSARSPTQSYRSNLTNPPTWAPPLRAALRPPAPPTPRRLLLLLPPHETQLAARPLPKTAPSVPLRSL</sequence>
<dbReference type="PANTHER" id="PTHR14191">
    <property type="entry name" value="PDZ DOMAIN CONTAINING PROTEIN"/>
    <property type="match status" value="1"/>
</dbReference>
<keyword evidence="5" id="KW-1185">Reference proteome</keyword>
<evidence type="ECO:0000256" key="1">
    <source>
        <dbReference type="ARBA" id="ARBA00022737"/>
    </source>
</evidence>
<dbReference type="InterPro" id="IPR036034">
    <property type="entry name" value="PDZ_sf"/>
</dbReference>
<dbReference type="InterPro" id="IPR001478">
    <property type="entry name" value="PDZ"/>
</dbReference>
<dbReference type="Proteomes" id="UP001228049">
    <property type="component" value="Unassembled WGS sequence"/>
</dbReference>
<dbReference type="GO" id="GO:0016324">
    <property type="term" value="C:apical plasma membrane"/>
    <property type="evidence" value="ECO:0007669"/>
    <property type="project" value="TreeGrafter"/>
</dbReference>
<dbReference type="Pfam" id="PF00595">
    <property type="entry name" value="PDZ"/>
    <property type="match status" value="1"/>
</dbReference>
<dbReference type="SMART" id="SM00228">
    <property type="entry name" value="PDZ"/>
    <property type="match status" value="1"/>
</dbReference>
<evidence type="ECO:0000256" key="2">
    <source>
        <dbReference type="SAM" id="MobiDB-lite"/>
    </source>
</evidence>
<protein>
    <submittedName>
        <fullName evidence="4">Microtubule-associated serine/threonine-protein kinase 1</fullName>
    </submittedName>
</protein>
<dbReference type="PROSITE" id="PS50106">
    <property type="entry name" value="PDZ"/>
    <property type="match status" value="1"/>
</dbReference>
<feature type="region of interest" description="Disordered" evidence="2">
    <location>
        <begin position="98"/>
        <end position="210"/>
    </location>
</feature>
<dbReference type="AlphaFoldDB" id="A0AAD9EQS8"/>
<evidence type="ECO:0000259" key="3">
    <source>
        <dbReference type="PROSITE" id="PS50106"/>
    </source>
</evidence>
<feature type="compositionally biased region" description="Low complexity" evidence="2">
    <location>
        <begin position="142"/>
        <end position="168"/>
    </location>
</feature>